<dbReference type="AlphaFoldDB" id="A0A158RAL4"/>
<dbReference type="PANTHER" id="PTHR22897">
    <property type="entry name" value="QUIESCIN Q6-RELATED SULFHYDRYL OXIDASE"/>
    <property type="match status" value="1"/>
</dbReference>
<dbReference type="WBParaSite" id="TCLT_0000008601-mRNA-1">
    <property type="protein sequence ID" value="TCLT_0000008601-mRNA-1"/>
    <property type="gene ID" value="TCLT_0000008601"/>
</dbReference>
<dbReference type="PROSITE" id="PS00194">
    <property type="entry name" value="THIOREDOXIN_1"/>
    <property type="match status" value="1"/>
</dbReference>
<keyword evidence="13" id="KW-1185">Reference proteome</keyword>
<evidence type="ECO:0000256" key="4">
    <source>
        <dbReference type="ARBA" id="ARBA00022827"/>
    </source>
</evidence>
<evidence type="ECO:0000256" key="6">
    <source>
        <dbReference type="ARBA" id="ARBA00023157"/>
    </source>
</evidence>
<accession>A0A158RAL4</accession>
<dbReference type="EC" id="1.8.3.2" evidence="8"/>
<keyword evidence="7" id="KW-0325">Glycoprotein</keyword>
<dbReference type="InterPro" id="IPR039798">
    <property type="entry name" value="Sulfhydryl_oxidase"/>
</dbReference>
<dbReference type="PROSITE" id="PS51324">
    <property type="entry name" value="ERV_ALR"/>
    <property type="match status" value="1"/>
</dbReference>
<dbReference type="GO" id="GO:0000139">
    <property type="term" value="C:Golgi membrane"/>
    <property type="evidence" value="ECO:0007669"/>
    <property type="project" value="TreeGrafter"/>
</dbReference>
<dbReference type="Proteomes" id="UP000276776">
    <property type="component" value="Unassembled WGS sequence"/>
</dbReference>
<evidence type="ECO:0000256" key="8">
    <source>
        <dbReference type="RuleBase" id="RU371123"/>
    </source>
</evidence>
<evidence type="ECO:0000313" key="12">
    <source>
        <dbReference type="EMBL" id="VDM94914.1"/>
    </source>
</evidence>
<organism evidence="14">
    <name type="scientific">Thelazia callipaeda</name>
    <name type="common">Oriental eyeworm</name>
    <name type="synonym">Parasitic nematode</name>
    <dbReference type="NCBI Taxonomy" id="103827"/>
    <lineage>
        <taxon>Eukaryota</taxon>
        <taxon>Metazoa</taxon>
        <taxon>Ecdysozoa</taxon>
        <taxon>Nematoda</taxon>
        <taxon>Chromadorea</taxon>
        <taxon>Rhabditida</taxon>
        <taxon>Spirurina</taxon>
        <taxon>Spiruromorpha</taxon>
        <taxon>Thelazioidea</taxon>
        <taxon>Thelaziidae</taxon>
        <taxon>Thelazia</taxon>
    </lineage>
</organism>
<reference evidence="14" key="1">
    <citation type="submission" date="2016-04" db="UniProtKB">
        <authorList>
            <consortium name="WormBaseParasite"/>
        </authorList>
    </citation>
    <scope>IDENTIFICATION</scope>
</reference>
<dbReference type="GO" id="GO:0003756">
    <property type="term" value="F:protein disulfide isomerase activity"/>
    <property type="evidence" value="ECO:0007669"/>
    <property type="project" value="TreeGrafter"/>
</dbReference>
<feature type="domain" description="Thioredoxin" evidence="11">
    <location>
        <begin position="19"/>
        <end position="154"/>
    </location>
</feature>
<keyword evidence="3 9" id="KW-0732">Signal</keyword>
<dbReference type="STRING" id="103827.A0A158RAL4"/>
<evidence type="ECO:0000256" key="7">
    <source>
        <dbReference type="ARBA" id="ARBA00023180"/>
    </source>
</evidence>
<gene>
    <name evidence="12" type="ORF">TCLT_LOCUS87</name>
</gene>
<dbReference type="InterPro" id="IPR042568">
    <property type="entry name" value="QSOX_FAD-bd_sf"/>
</dbReference>
<dbReference type="OMA" id="NASWEHC"/>
<dbReference type="Gene3D" id="3.40.30.10">
    <property type="entry name" value="Glutaredoxin"/>
    <property type="match status" value="1"/>
</dbReference>
<dbReference type="SUPFAM" id="SSF52833">
    <property type="entry name" value="Thioredoxin-like"/>
    <property type="match status" value="1"/>
</dbReference>
<dbReference type="InterPro" id="IPR036774">
    <property type="entry name" value="ERV/ALR_sulphydryl_oxid_sf"/>
</dbReference>
<evidence type="ECO:0000256" key="5">
    <source>
        <dbReference type="ARBA" id="ARBA00023002"/>
    </source>
</evidence>
<evidence type="ECO:0000256" key="3">
    <source>
        <dbReference type="ARBA" id="ARBA00022729"/>
    </source>
</evidence>
<dbReference type="GO" id="GO:0016971">
    <property type="term" value="F:flavin-dependent sulfhydryl oxidase activity"/>
    <property type="evidence" value="ECO:0007669"/>
    <property type="project" value="InterPro"/>
</dbReference>
<keyword evidence="5 8" id="KW-0560">Oxidoreductase</keyword>
<evidence type="ECO:0000259" key="10">
    <source>
        <dbReference type="PROSITE" id="PS51324"/>
    </source>
</evidence>
<evidence type="ECO:0000256" key="9">
    <source>
        <dbReference type="SAM" id="SignalP"/>
    </source>
</evidence>
<protein>
    <recommendedName>
        <fullName evidence="8">Sulfhydryl oxidase</fullName>
        <ecNumber evidence="8">1.8.3.2</ecNumber>
    </recommendedName>
</protein>
<keyword evidence="6" id="KW-1015">Disulfide bond</keyword>
<dbReference type="Gene3D" id="1.20.120.1960">
    <property type="entry name" value="QSOX sulfhydryl oxidase domain"/>
    <property type="match status" value="1"/>
</dbReference>
<dbReference type="Pfam" id="PF04777">
    <property type="entry name" value="Evr1_Alr"/>
    <property type="match status" value="1"/>
</dbReference>
<dbReference type="Pfam" id="PF00085">
    <property type="entry name" value="Thioredoxin"/>
    <property type="match status" value="1"/>
</dbReference>
<comment type="cofactor">
    <cofactor evidence="1 8">
        <name>FAD</name>
        <dbReference type="ChEBI" id="CHEBI:57692"/>
    </cofactor>
</comment>
<keyword evidence="2 8" id="KW-0285">Flavoprotein</keyword>
<feature type="signal peptide" evidence="9">
    <location>
        <begin position="1"/>
        <end position="17"/>
    </location>
</feature>
<name>A0A158RAL4_THECL</name>
<dbReference type="GO" id="GO:0005615">
    <property type="term" value="C:extracellular space"/>
    <property type="evidence" value="ECO:0007669"/>
    <property type="project" value="TreeGrafter"/>
</dbReference>
<proteinExistence type="predicted"/>
<dbReference type="PROSITE" id="PS51352">
    <property type="entry name" value="THIOREDOXIN_2"/>
    <property type="match status" value="1"/>
</dbReference>
<keyword evidence="4 8" id="KW-0274">FAD</keyword>
<evidence type="ECO:0000259" key="11">
    <source>
        <dbReference type="PROSITE" id="PS51352"/>
    </source>
</evidence>
<dbReference type="SUPFAM" id="SSF69000">
    <property type="entry name" value="FAD-dependent thiol oxidase"/>
    <property type="match status" value="1"/>
</dbReference>
<dbReference type="GO" id="GO:0006457">
    <property type="term" value="P:protein folding"/>
    <property type="evidence" value="ECO:0007669"/>
    <property type="project" value="TreeGrafter"/>
</dbReference>
<dbReference type="PANTHER" id="PTHR22897:SF20">
    <property type="entry name" value="SULFHYDRYL OXIDASE"/>
    <property type="match status" value="1"/>
</dbReference>
<dbReference type="EMBL" id="UYYF01000005">
    <property type="protein sequence ID" value="VDM94914.1"/>
    <property type="molecule type" value="Genomic_DNA"/>
</dbReference>
<comment type="catalytic activity">
    <reaction evidence="8">
        <text>2 R'C(R)SH + O2 = R'C(R)S-S(R)CR' + H2O2</text>
        <dbReference type="Rhea" id="RHEA:17357"/>
        <dbReference type="ChEBI" id="CHEBI:15379"/>
        <dbReference type="ChEBI" id="CHEBI:16240"/>
        <dbReference type="ChEBI" id="CHEBI:16520"/>
        <dbReference type="ChEBI" id="CHEBI:17412"/>
        <dbReference type="EC" id="1.8.3.2"/>
    </reaction>
</comment>
<evidence type="ECO:0000256" key="1">
    <source>
        <dbReference type="ARBA" id="ARBA00001974"/>
    </source>
</evidence>
<reference evidence="12 13" key="2">
    <citation type="submission" date="2018-11" db="EMBL/GenBank/DDBJ databases">
        <authorList>
            <consortium name="Pathogen Informatics"/>
        </authorList>
    </citation>
    <scope>NUCLEOTIDE SEQUENCE [LARGE SCALE GENOMIC DNA]</scope>
</reference>
<feature type="chain" id="PRO_5043135957" description="Sulfhydryl oxidase" evidence="9">
    <location>
        <begin position="18"/>
        <end position="579"/>
    </location>
</feature>
<dbReference type="OrthoDB" id="59470at2759"/>
<evidence type="ECO:0000256" key="2">
    <source>
        <dbReference type="ARBA" id="ARBA00022630"/>
    </source>
</evidence>
<dbReference type="InterPro" id="IPR013766">
    <property type="entry name" value="Thioredoxin_domain"/>
</dbReference>
<dbReference type="InterPro" id="IPR017937">
    <property type="entry name" value="Thioredoxin_CS"/>
</dbReference>
<dbReference type="InterPro" id="IPR036249">
    <property type="entry name" value="Thioredoxin-like_sf"/>
</dbReference>
<dbReference type="InterPro" id="IPR017905">
    <property type="entry name" value="ERV/ALR_sulphydryl_oxidase"/>
</dbReference>
<sequence>MILVWLILLLQSKRITGYLSNMNYVPIGTNPTLYKAGHDPVMQLDASTFVDTILKQDHAFVVQFYADWCGHCRNFAPHFLQFALSIRPWKSVVTVGAINCGDSVNQKICSNEGIIGYPMILYYPRFARHRVDAVKLEPKESLSQMRSQLTQVIRNEYNQFHYADWPDFTFLTADSAIALKSLWNARNDSRQFFILLFEQFDGIGIEFLLDMLPTSAKMLTRRVIIPSPAIQTFSITHLPYILIFKRSETDPIYQSPYGSHSLQEIMQITHTVPQGLYNNVTFVSTSPVPSIKQQSIVQCDLYQDRCRALYYVSETDMLKAMRMALLDEVVKTDEDIAGEKFTALFDFISILVEYFPIYTSVTTPAKRSDQKMSTVLKNSMRAKSVFSHLQRLLGSYASIKVLPAAVWQNQFRNIERVYGYPFPTNASWEHCKGTSPGYRGYTCGLWTTFHALTVSAFMQGSNSPIRTLSSIREWVTNFFGCLDCRRHFLHMTTILYPLTEQRVKTTYDAMFYLWRAHNIVNARLHDDKATEDPQFQKRQFPPVFLCSICHSNGMFRRKNVRDFLVNYYSTIKPYSAVIP</sequence>
<evidence type="ECO:0000313" key="13">
    <source>
        <dbReference type="Proteomes" id="UP000276776"/>
    </source>
</evidence>
<evidence type="ECO:0000313" key="14">
    <source>
        <dbReference type="WBParaSite" id="TCLT_0000008601-mRNA-1"/>
    </source>
</evidence>
<dbReference type="Gene3D" id="1.20.120.310">
    <property type="entry name" value="ERV/ALR sulfhydryl oxidase domain"/>
    <property type="match status" value="1"/>
</dbReference>
<feature type="domain" description="ERV/ALR sulfhydryl oxidase" evidence="10">
    <location>
        <begin position="434"/>
        <end position="539"/>
    </location>
</feature>